<dbReference type="AlphaFoldDB" id="A0A8J2V6T9"/>
<dbReference type="EMBL" id="BMGH01000001">
    <property type="protein sequence ID" value="GGC96596.1"/>
    <property type="molecule type" value="Genomic_DNA"/>
</dbReference>
<dbReference type="PANTHER" id="PTHR45339">
    <property type="entry name" value="HYBRID SIGNAL TRANSDUCTION HISTIDINE KINASE J"/>
    <property type="match status" value="1"/>
</dbReference>
<dbReference type="SUPFAM" id="SSF52172">
    <property type="entry name" value="CheY-like"/>
    <property type="match status" value="1"/>
</dbReference>
<reference evidence="8" key="2">
    <citation type="submission" date="2020-09" db="EMBL/GenBank/DDBJ databases">
        <authorList>
            <person name="Sun Q."/>
            <person name="Zhou Y."/>
        </authorList>
    </citation>
    <scope>NUCLEOTIDE SEQUENCE</scope>
    <source>
        <strain evidence="8">CGMCC 1.12921</strain>
    </source>
</reference>
<dbReference type="InterPro" id="IPR036097">
    <property type="entry name" value="HisK_dim/P_sf"/>
</dbReference>
<comment type="catalytic activity">
    <reaction evidence="1">
        <text>ATP + protein L-histidine = ADP + protein N-phospho-L-histidine.</text>
        <dbReference type="EC" id="2.7.13.3"/>
    </reaction>
</comment>
<keyword evidence="3 5" id="KW-0597">Phosphoprotein</keyword>
<dbReference type="Gene3D" id="3.40.50.2300">
    <property type="match status" value="1"/>
</dbReference>
<evidence type="ECO:0000256" key="3">
    <source>
        <dbReference type="ARBA" id="ARBA00022553"/>
    </source>
</evidence>
<evidence type="ECO:0000259" key="7">
    <source>
        <dbReference type="PROSITE" id="PS50110"/>
    </source>
</evidence>
<feature type="modified residue" description="4-aspartylphosphate" evidence="5">
    <location>
        <position position="508"/>
    </location>
</feature>
<dbReference type="Gene3D" id="1.10.287.130">
    <property type="match status" value="1"/>
</dbReference>
<name>A0A8J2V6T9_9PROT</name>
<dbReference type="Proteomes" id="UP000613582">
    <property type="component" value="Unassembled WGS sequence"/>
</dbReference>
<feature type="domain" description="Response regulatory" evidence="7">
    <location>
        <begin position="459"/>
        <end position="576"/>
    </location>
</feature>
<keyword evidence="4" id="KW-0902">Two-component regulatory system</keyword>
<dbReference type="EC" id="2.7.13.3" evidence="2"/>
<dbReference type="PROSITE" id="PS50109">
    <property type="entry name" value="HIS_KIN"/>
    <property type="match status" value="1"/>
</dbReference>
<dbReference type="InterPro" id="IPR005467">
    <property type="entry name" value="His_kinase_dom"/>
</dbReference>
<evidence type="ECO:0000313" key="8">
    <source>
        <dbReference type="EMBL" id="GGC96596.1"/>
    </source>
</evidence>
<dbReference type="InterPro" id="IPR003661">
    <property type="entry name" value="HisK_dim/P_dom"/>
</dbReference>
<organism evidence="8 9">
    <name type="scientific">Aquisalinus flavus</name>
    <dbReference type="NCBI Taxonomy" id="1526572"/>
    <lineage>
        <taxon>Bacteria</taxon>
        <taxon>Pseudomonadati</taxon>
        <taxon>Pseudomonadota</taxon>
        <taxon>Alphaproteobacteria</taxon>
        <taxon>Parvularculales</taxon>
        <taxon>Parvularculaceae</taxon>
        <taxon>Aquisalinus</taxon>
    </lineage>
</organism>
<evidence type="ECO:0000256" key="2">
    <source>
        <dbReference type="ARBA" id="ARBA00012438"/>
    </source>
</evidence>
<dbReference type="Pfam" id="PF00512">
    <property type="entry name" value="HisKA"/>
    <property type="match status" value="1"/>
</dbReference>
<accession>A0A8J2V6T9</accession>
<evidence type="ECO:0000259" key="6">
    <source>
        <dbReference type="PROSITE" id="PS50109"/>
    </source>
</evidence>
<reference evidence="8" key="1">
    <citation type="journal article" date="2014" name="Int. J. Syst. Evol. Microbiol.">
        <title>Complete genome sequence of Corynebacterium casei LMG S-19264T (=DSM 44701T), isolated from a smear-ripened cheese.</title>
        <authorList>
            <consortium name="US DOE Joint Genome Institute (JGI-PGF)"/>
            <person name="Walter F."/>
            <person name="Albersmeier A."/>
            <person name="Kalinowski J."/>
            <person name="Ruckert C."/>
        </authorList>
    </citation>
    <scope>NUCLEOTIDE SEQUENCE</scope>
    <source>
        <strain evidence="8">CGMCC 1.12921</strain>
    </source>
</reference>
<dbReference type="GO" id="GO:0000155">
    <property type="term" value="F:phosphorelay sensor kinase activity"/>
    <property type="evidence" value="ECO:0007669"/>
    <property type="project" value="InterPro"/>
</dbReference>
<dbReference type="Pfam" id="PF00072">
    <property type="entry name" value="Response_reg"/>
    <property type="match status" value="1"/>
</dbReference>
<dbReference type="PANTHER" id="PTHR45339:SF1">
    <property type="entry name" value="HYBRID SIGNAL TRANSDUCTION HISTIDINE KINASE J"/>
    <property type="match status" value="1"/>
</dbReference>
<gene>
    <name evidence="8" type="ORF">GCM10011342_01790</name>
</gene>
<protein>
    <recommendedName>
        <fullName evidence="2">histidine kinase</fullName>
        <ecNumber evidence="2">2.7.13.3</ecNumber>
    </recommendedName>
</protein>
<dbReference type="InterPro" id="IPR011006">
    <property type="entry name" value="CheY-like_superfamily"/>
</dbReference>
<dbReference type="InterPro" id="IPR001789">
    <property type="entry name" value="Sig_transdc_resp-reg_receiver"/>
</dbReference>
<evidence type="ECO:0000313" key="9">
    <source>
        <dbReference type="Proteomes" id="UP000613582"/>
    </source>
</evidence>
<comment type="caution">
    <text evidence="8">The sequence shown here is derived from an EMBL/GenBank/DDBJ whole genome shotgun (WGS) entry which is preliminary data.</text>
</comment>
<dbReference type="SUPFAM" id="SSF47384">
    <property type="entry name" value="Homodimeric domain of signal transducing histidine kinase"/>
    <property type="match status" value="1"/>
</dbReference>
<feature type="domain" description="Histidine kinase" evidence="6">
    <location>
        <begin position="230"/>
        <end position="446"/>
    </location>
</feature>
<dbReference type="SMART" id="SM00448">
    <property type="entry name" value="REC"/>
    <property type="match status" value="1"/>
</dbReference>
<dbReference type="SMART" id="SM00388">
    <property type="entry name" value="HisKA"/>
    <property type="match status" value="1"/>
</dbReference>
<dbReference type="CDD" id="cd17546">
    <property type="entry name" value="REC_hyHK_CKI1_RcsC-like"/>
    <property type="match status" value="1"/>
</dbReference>
<evidence type="ECO:0000256" key="1">
    <source>
        <dbReference type="ARBA" id="ARBA00000085"/>
    </source>
</evidence>
<sequence>MLLALLATLTFMLTFRLTAMEESRAEYVSIAANQRALSQRIAFLANAHADAQSDAERARLAESILRNVRTMERAHGVLTGVDKTDGRTERFITPLKDIYFSGAMPFDLQVMGFLDDARMIATAGDASAVDAALVRVNAAGTNSLMQTHGLITRVMEHEANKAISAAERAELVLWITTLLLLVLEGIFVFRPMSRRIATSVDAVEKAEARSKESARAAEMASAARTRFFRSASHELRTPLNAILGIARVLKEKGKSGAHEDELRQLENAGEHLLHLIDNMLEMNRLGRDKIAVKVSSGNLKSDIDDICSLYADQRGGGKVSLETDIPAQADELFFYDRDKVRQIIGNLLACLFAQKEHGAIRLAIGMTGDDGRMKVSFSLVHDCLTLAELDLVNGGTAEHEVHRLDADATFTLAIARNIIKRLGGQLVMLPCADSGCEMRFTLTFDRPLRDENSGLDGRTILVVDDNIPNQMVASTFLKAEGAVIILANNGEEAVEMAAIQSFDLILMDISMPVMDGVEATRLIRETTGLNAETPIVALTAHVQQEEVSGLMQNGFADILHKPIRKEVLVSSVSSYVVDRPASVNKGAIA</sequence>
<keyword evidence="9" id="KW-1185">Reference proteome</keyword>
<dbReference type="PROSITE" id="PS50110">
    <property type="entry name" value="RESPONSE_REGULATORY"/>
    <property type="match status" value="1"/>
</dbReference>
<dbReference type="RefSeq" id="WP_188159420.1">
    <property type="nucleotide sequence ID" value="NZ_BMGH01000001.1"/>
</dbReference>
<evidence type="ECO:0000256" key="4">
    <source>
        <dbReference type="ARBA" id="ARBA00023012"/>
    </source>
</evidence>
<evidence type="ECO:0000256" key="5">
    <source>
        <dbReference type="PROSITE-ProRule" id="PRU00169"/>
    </source>
</evidence>
<dbReference type="CDD" id="cd00082">
    <property type="entry name" value="HisKA"/>
    <property type="match status" value="1"/>
</dbReference>
<proteinExistence type="predicted"/>